<sequence>MRKMAAARRITRETFDAVVQEKMKKYRMNRDDAIDETIEQFQLQVPPPRPAPRPPLETYEEEFEDDGRYDSHPRGASRKWRDDLREEFPGPSFGSREYDVEWAERRRARSPFRGDERYYEGAGHPRSRDRDLGFVHPRSRDPSWSRKGDFDHLELDEFGSSEVYDDLQDYDPDYLEHPVPPSKFRGREAKVVVPPRVHPAVKPGKLQGLTRGAVAWKPKKPAPVPKKVSQKGPQLLLLDESDVFSKFSNQIVKWAGFDTIKDDDIFMEQRDALFQAETEACAKMLASFKCALKQGHRDYIFFCVQNLNHPALKGPKLDNEFLNLLIDKGIIKTKNCFFEIIKPFDKYLMNIQERLLKSVIPLLMACNAYEVDVKAGGLVSAVELSNALEKSISLCRKSLVLLGQTFSVASSYRQEKILEAVGLQEMAPNPTGFPNLDDCFLFGREYMAYLKRWLEKSGYPIQLQKQYQRLGENKAGLKLKAKSQADVLGVQPADPKVIEAIDQLVEYTNKNEKEKADEKEKPPFWFLFEENSLEYKYYRLKLAEIQTSRESTLDVGAQTKSSRRTPEELATESVRAMLYARKVTQLKRKLFRNTALSRRRKIKRVTAATQTVLSSSVMIKMQARKAQTSTRETASSSEKSAAEGSTSERYSPSRPTGSAPSPTKNEGSTVKEVKSEPIDQSEALSEAEILQIDAKTKDTAEKLAQFVAQVGPEIEKFSMENSASNPEFGFLHEPKSPAYRFYRMKVAEFRQTMDKSKDLGTSKQGAPEASAVGRVKAEVKAGASSPDKTETDMECEAAEAPNEGGLPGGVAPPARAPLPRKRVTSLKVGILPKKRVCLVEEPKVHDPVRIGYDRPRGRPAVRKVKQKPKDLEFANKKLTDQNVGFQMLRKMGWKEGQGLGSSGAGIKDPVKVGATSGGEGLGVEQNKEDTFDVFRQWMMQMYKQKKPK</sequence>
<reference evidence="8" key="1">
    <citation type="submission" date="2024-06" db="UniProtKB">
        <authorList>
            <consortium name="RefSeq"/>
        </authorList>
    </citation>
    <scope>NUCLEOTIDE SEQUENCE [LARGE SCALE GENOMIC DNA]</scope>
</reference>
<name>A0A6P7ZNH6_9AMPH</name>
<dbReference type="RefSeq" id="XP_030075964.1">
    <property type="nucleotide sequence ID" value="XM_030220104.1"/>
</dbReference>
<feature type="compositionally biased region" description="Low complexity" evidence="5">
    <location>
        <begin position="626"/>
        <end position="648"/>
    </location>
</feature>
<dbReference type="InterPro" id="IPR000467">
    <property type="entry name" value="G_patch_dom"/>
</dbReference>
<dbReference type="Gene3D" id="1.10.10.790">
    <property type="entry name" value="Surp module"/>
    <property type="match status" value="2"/>
</dbReference>
<evidence type="ECO:0000256" key="2">
    <source>
        <dbReference type="ARBA" id="ARBA00022664"/>
    </source>
</evidence>
<feature type="compositionally biased region" description="Basic and acidic residues" evidence="5">
    <location>
        <begin position="66"/>
        <end position="88"/>
    </location>
</feature>
<feature type="domain" description="SURP motif" evidence="6">
    <location>
        <begin position="699"/>
        <end position="742"/>
    </location>
</feature>
<dbReference type="SUPFAM" id="SSF109905">
    <property type="entry name" value="Surp module (SWAP domain)"/>
    <property type="match status" value="2"/>
</dbReference>
<protein>
    <submittedName>
        <fullName evidence="9 10">SURP and G-patch domain-containing protein 2 isoform X1</fullName>
    </submittedName>
</protein>
<evidence type="ECO:0000313" key="8">
    <source>
        <dbReference type="Proteomes" id="UP000515156"/>
    </source>
</evidence>
<dbReference type="OrthoDB" id="4822at2759"/>
<feature type="region of interest" description="Disordered" evidence="5">
    <location>
        <begin position="115"/>
        <end position="134"/>
    </location>
</feature>
<evidence type="ECO:0000256" key="3">
    <source>
        <dbReference type="ARBA" id="ARBA00023187"/>
    </source>
</evidence>
<organism evidence="8 10">
    <name type="scientific">Microcaecilia unicolor</name>
    <dbReference type="NCBI Taxonomy" id="1415580"/>
    <lineage>
        <taxon>Eukaryota</taxon>
        <taxon>Metazoa</taxon>
        <taxon>Chordata</taxon>
        <taxon>Craniata</taxon>
        <taxon>Vertebrata</taxon>
        <taxon>Euteleostomi</taxon>
        <taxon>Amphibia</taxon>
        <taxon>Gymnophiona</taxon>
        <taxon>Siphonopidae</taxon>
        <taxon>Microcaecilia</taxon>
    </lineage>
</organism>
<dbReference type="KEGG" id="muo:115481085"/>
<dbReference type="AlphaFoldDB" id="A0A6P7ZNH6"/>
<dbReference type="GO" id="GO:0008380">
    <property type="term" value="P:RNA splicing"/>
    <property type="evidence" value="ECO:0007669"/>
    <property type="project" value="UniProtKB-KW"/>
</dbReference>
<dbReference type="SMART" id="SM00443">
    <property type="entry name" value="G_patch"/>
    <property type="match status" value="1"/>
</dbReference>
<dbReference type="GO" id="GO:0006397">
    <property type="term" value="P:mRNA processing"/>
    <property type="evidence" value="ECO:0007669"/>
    <property type="project" value="UniProtKB-KW"/>
</dbReference>
<gene>
    <name evidence="9 10" type="primary">SUGP2</name>
</gene>
<feature type="domain" description="G-patch" evidence="7">
    <location>
        <begin position="880"/>
        <end position="926"/>
    </location>
</feature>
<reference evidence="9 10" key="2">
    <citation type="submission" date="2025-04" db="UniProtKB">
        <authorList>
            <consortium name="RefSeq"/>
        </authorList>
    </citation>
    <scope>IDENTIFICATION</scope>
</reference>
<dbReference type="PANTHER" id="PTHR23340:SF2">
    <property type="entry name" value="SURP AND G-PATCH DOMAIN-CONTAINING PROTEIN 2"/>
    <property type="match status" value="1"/>
</dbReference>
<feature type="compositionally biased region" description="Pro residues" evidence="5">
    <location>
        <begin position="45"/>
        <end position="55"/>
    </location>
</feature>
<dbReference type="Pfam" id="PF01585">
    <property type="entry name" value="G-patch"/>
    <property type="match status" value="1"/>
</dbReference>
<keyword evidence="3" id="KW-0508">mRNA splicing</keyword>
<dbReference type="PROSITE" id="PS50174">
    <property type="entry name" value="G_PATCH"/>
    <property type="match status" value="1"/>
</dbReference>
<evidence type="ECO:0000259" key="7">
    <source>
        <dbReference type="PROSITE" id="PS50174"/>
    </source>
</evidence>
<dbReference type="GO" id="GO:0005654">
    <property type="term" value="C:nucleoplasm"/>
    <property type="evidence" value="ECO:0007669"/>
    <property type="project" value="TreeGrafter"/>
</dbReference>
<dbReference type="PANTHER" id="PTHR23340">
    <property type="entry name" value="ARGININE/SERINE RICH SPLICING FACTOR SF4/14"/>
    <property type="match status" value="1"/>
</dbReference>
<comment type="subcellular location">
    <subcellularLocation>
        <location evidence="1">Nucleus</location>
    </subcellularLocation>
</comment>
<evidence type="ECO:0000256" key="5">
    <source>
        <dbReference type="SAM" id="MobiDB-lite"/>
    </source>
</evidence>
<dbReference type="Proteomes" id="UP000515156">
    <property type="component" value="Chromosome 11"/>
</dbReference>
<feature type="region of interest" description="Disordered" evidence="5">
    <location>
        <begin position="44"/>
        <end position="91"/>
    </location>
</feature>
<dbReference type="Pfam" id="PF01805">
    <property type="entry name" value="Surp"/>
    <property type="match status" value="2"/>
</dbReference>
<evidence type="ECO:0000313" key="9">
    <source>
        <dbReference type="RefSeq" id="XP_030075963.1"/>
    </source>
</evidence>
<dbReference type="CTD" id="10147"/>
<dbReference type="SMART" id="SM00648">
    <property type="entry name" value="SWAP"/>
    <property type="match status" value="2"/>
</dbReference>
<evidence type="ECO:0000256" key="4">
    <source>
        <dbReference type="ARBA" id="ARBA00023242"/>
    </source>
</evidence>
<dbReference type="RefSeq" id="XP_030075963.1">
    <property type="nucleotide sequence ID" value="XM_030220103.1"/>
</dbReference>
<keyword evidence="2" id="KW-0507">mRNA processing</keyword>
<feature type="region of interest" description="Disordered" evidence="5">
    <location>
        <begin position="896"/>
        <end position="924"/>
    </location>
</feature>
<dbReference type="GO" id="GO:0003723">
    <property type="term" value="F:RNA binding"/>
    <property type="evidence" value="ECO:0007669"/>
    <property type="project" value="InterPro"/>
</dbReference>
<keyword evidence="4" id="KW-0539">Nucleus</keyword>
<dbReference type="InterPro" id="IPR035967">
    <property type="entry name" value="SWAP/Surp_sf"/>
</dbReference>
<feature type="compositionally biased region" description="Polar residues" evidence="5">
    <location>
        <begin position="649"/>
        <end position="668"/>
    </location>
</feature>
<accession>A0A6P7ZNH6</accession>
<evidence type="ECO:0000313" key="10">
    <source>
        <dbReference type="RefSeq" id="XP_030075964.1"/>
    </source>
</evidence>
<dbReference type="InterPro" id="IPR000061">
    <property type="entry name" value="Surp"/>
</dbReference>
<evidence type="ECO:0000256" key="1">
    <source>
        <dbReference type="ARBA" id="ARBA00004123"/>
    </source>
</evidence>
<dbReference type="PROSITE" id="PS50128">
    <property type="entry name" value="SURP"/>
    <property type="match status" value="1"/>
</dbReference>
<feature type="region of interest" description="Disordered" evidence="5">
    <location>
        <begin position="623"/>
        <end position="684"/>
    </location>
</feature>
<dbReference type="InterPro" id="IPR040169">
    <property type="entry name" value="SUGP1/2"/>
</dbReference>
<proteinExistence type="predicted"/>
<keyword evidence="8" id="KW-1185">Reference proteome</keyword>
<evidence type="ECO:0000259" key="6">
    <source>
        <dbReference type="PROSITE" id="PS50128"/>
    </source>
</evidence>
<dbReference type="GeneID" id="115481085"/>
<feature type="region of interest" description="Disordered" evidence="5">
    <location>
        <begin position="755"/>
        <end position="818"/>
    </location>
</feature>